<evidence type="ECO:0000256" key="4">
    <source>
        <dbReference type="ARBA" id="ARBA00022643"/>
    </source>
</evidence>
<keyword evidence="6" id="KW-0560">Oxidoreductase</keyword>
<dbReference type="Proteomes" id="UP000241960">
    <property type="component" value="Unassembled WGS sequence"/>
</dbReference>
<evidence type="ECO:0000256" key="1">
    <source>
        <dbReference type="ARBA" id="ARBA00001917"/>
    </source>
</evidence>
<reference evidence="9 10" key="1">
    <citation type="journal article" date="2016" name="Front. Microbiol.">
        <title>Comprehensive Phylogenetic Analysis of Bovine Non-aureus Staphylococci Species Based on Whole-Genome Sequencing.</title>
        <authorList>
            <person name="Naushad S."/>
            <person name="Barkema H.W."/>
            <person name="Luby C."/>
            <person name="Condas L.A."/>
            <person name="Nobrega D.B."/>
            <person name="Carson D.A."/>
            <person name="De Buck J."/>
        </authorList>
    </citation>
    <scope>NUCLEOTIDE SEQUENCE [LARGE SCALE GENOMIC DNA]</scope>
    <source>
        <strain evidence="9 10">SNUC 1231</strain>
    </source>
</reference>
<dbReference type="InterPro" id="IPR052530">
    <property type="entry name" value="NAD(P)H_nitroreductase"/>
</dbReference>
<evidence type="ECO:0000259" key="8">
    <source>
        <dbReference type="Pfam" id="PF00881"/>
    </source>
</evidence>
<evidence type="ECO:0000256" key="3">
    <source>
        <dbReference type="ARBA" id="ARBA00022630"/>
    </source>
</evidence>
<sequence>MELQDAIAQRRSVKNFKRDMTIDDNALYKAIKQATDAPNHGHREPWRVVHIAKDRLGDMSKLLTKVAFAEQPKKQADHYQVVTNLGGMLALILKEDTKQLDSLENNMAFGAFTQNLMLLLHEVNIGTCWKTPPYIFDSNIEALFDVKEDERLVGFLYLTDLEDEMPYKKRHTENIIQKF</sequence>
<evidence type="ECO:0000256" key="2">
    <source>
        <dbReference type="ARBA" id="ARBA00007118"/>
    </source>
</evidence>
<gene>
    <name evidence="9" type="ORF">BU058_12545</name>
</gene>
<dbReference type="AlphaFoldDB" id="A0A9Q6HMC7"/>
<organism evidence="9 10">
    <name type="scientific">Staphylococcus succinus</name>
    <dbReference type="NCBI Taxonomy" id="61015"/>
    <lineage>
        <taxon>Bacteria</taxon>
        <taxon>Bacillati</taxon>
        <taxon>Bacillota</taxon>
        <taxon>Bacilli</taxon>
        <taxon>Bacillales</taxon>
        <taxon>Staphylococcaceae</taxon>
        <taxon>Staphylococcus</taxon>
    </lineage>
</organism>
<keyword evidence="3" id="KW-0285">Flavoprotein</keyword>
<evidence type="ECO:0000256" key="5">
    <source>
        <dbReference type="ARBA" id="ARBA00022857"/>
    </source>
</evidence>
<feature type="domain" description="Nitroreductase" evidence="8">
    <location>
        <begin position="7"/>
        <end position="157"/>
    </location>
</feature>
<dbReference type="GO" id="GO:0016491">
    <property type="term" value="F:oxidoreductase activity"/>
    <property type="evidence" value="ECO:0007669"/>
    <property type="project" value="UniProtKB-KW"/>
</dbReference>
<dbReference type="Gene3D" id="3.40.109.10">
    <property type="entry name" value="NADH Oxidase"/>
    <property type="match status" value="1"/>
</dbReference>
<evidence type="ECO:0000256" key="6">
    <source>
        <dbReference type="ARBA" id="ARBA00023002"/>
    </source>
</evidence>
<comment type="cofactor">
    <cofactor evidence="1">
        <name>FMN</name>
        <dbReference type="ChEBI" id="CHEBI:58210"/>
    </cofactor>
</comment>
<dbReference type="Pfam" id="PF00881">
    <property type="entry name" value="Nitroreductase"/>
    <property type="match status" value="1"/>
</dbReference>
<name>A0A9Q6HMC7_9STAP</name>
<evidence type="ECO:0000313" key="10">
    <source>
        <dbReference type="Proteomes" id="UP000241960"/>
    </source>
</evidence>
<dbReference type="EMBL" id="PZFQ01000057">
    <property type="protein sequence ID" value="PTI73891.1"/>
    <property type="molecule type" value="Genomic_DNA"/>
</dbReference>
<dbReference type="InterPro" id="IPR000415">
    <property type="entry name" value="Nitroreductase-like"/>
</dbReference>
<dbReference type="PANTHER" id="PTHR43821">
    <property type="entry name" value="NAD(P)H NITROREDUCTASE YDJA-RELATED"/>
    <property type="match status" value="1"/>
</dbReference>
<accession>A0A9Q6HMC7</accession>
<protein>
    <submittedName>
        <fullName evidence="9">Nitroreductase</fullName>
    </submittedName>
</protein>
<dbReference type="PANTHER" id="PTHR43821:SF1">
    <property type="entry name" value="NAD(P)H NITROREDUCTASE YDJA-RELATED"/>
    <property type="match status" value="1"/>
</dbReference>
<comment type="similarity">
    <text evidence="2">Belongs to the nitroreductase family.</text>
</comment>
<keyword evidence="7" id="KW-0520">NAD</keyword>
<keyword evidence="5" id="KW-0521">NADP</keyword>
<dbReference type="SUPFAM" id="SSF55469">
    <property type="entry name" value="FMN-dependent nitroreductase-like"/>
    <property type="match status" value="1"/>
</dbReference>
<comment type="caution">
    <text evidence="9">The sequence shown here is derived from an EMBL/GenBank/DDBJ whole genome shotgun (WGS) entry which is preliminary data.</text>
</comment>
<keyword evidence="4" id="KW-0288">FMN</keyword>
<dbReference type="InterPro" id="IPR026021">
    <property type="entry name" value="YdjA-like"/>
</dbReference>
<dbReference type="CDD" id="cd02135">
    <property type="entry name" value="YdjA-like"/>
    <property type="match status" value="1"/>
</dbReference>
<evidence type="ECO:0000313" key="9">
    <source>
        <dbReference type="EMBL" id="PTI73891.1"/>
    </source>
</evidence>
<proteinExistence type="inferred from homology"/>
<dbReference type="InterPro" id="IPR029479">
    <property type="entry name" value="Nitroreductase"/>
</dbReference>
<dbReference type="RefSeq" id="WP_073504811.1">
    <property type="nucleotide sequence ID" value="NZ_CP018199.1"/>
</dbReference>
<evidence type="ECO:0000256" key="7">
    <source>
        <dbReference type="ARBA" id="ARBA00023027"/>
    </source>
</evidence>